<dbReference type="PROSITE" id="PS00395">
    <property type="entry name" value="ALANINE_RACEMASE"/>
    <property type="match status" value="1"/>
</dbReference>
<dbReference type="STRING" id="576131.SAMN05444486_102549"/>
<dbReference type="SMART" id="SM01005">
    <property type="entry name" value="Ala_racemase_C"/>
    <property type="match status" value="1"/>
</dbReference>
<keyword evidence="12" id="KW-1185">Reference proteome</keyword>
<comment type="function">
    <text evidence="7">Catalyzes the interconversion of L-alanine and D-alanine. May also act on other amino acids.</text>
</comment>
<dbReference type="InterPro" id="IPR020622">
    <property type="entry name" value="Ala_racemase_pyridoxalP-BS"/>
</dbReference>
<sequence>MASGTLTVDLDALVQNWRALGALAGTEAGAVVKADAYGLGVGPVSRALAKAGARSFFVATAEEAATLRRELGDGPTIYIFSGHMAGDTDMIGDLSLVPLLNSIDQLQRHLEALPGTPFGVQLDTGMNRLGMEPAEWAALRDLALAQGPSLIMSHLSSADEPQSAMNALQLRVFKDMTDGLDVPRSLAATGGTLLGPDYHFDLVRPGVGLYGGAPYKEGLPVAYLELPVVQVRDVEAGESVGYNMGYVARQPRRVATLSAGYADGLIRALSGKAKLYYGQRECALLGRVSMDLITVDITHLPEVPASLTLLGRQQGVDTLATAAGTIGYEILTSLGARYTRRYSGG</sequence>
<feature type="binding site" evidence="7 9">
    <location>
        <position position="290"/>
    </location>
    <ligand>
        <name>substrate</name>
    </ligand>
</feature>
<evidence type="ECO:0000256" key="9">
    <source>
        <dbReference type="PIRSR" id="PIRSR600821-52"/>
    </source>
</evidence>
<dbReference type="NCBIfam" id="TIGR00492">
    <property type="entry name" value="alr"/>
    <property type="match status" value="1"/>
</dbReference>
<dbReference type="GeneID" id="78124618"/>
<feature type="modified residue" description="N6-(pyridoxal phosphate)lysine" evidence="7 8">
    <location>
        <position position="33"/>
    </location>
</feature>
<evidence type="ECO:0000256" key="3">
    <source>
        <dbReference type="ARBA" id="ARBA00007880"/>
    </source>
</evidence>
<dbReference type="InterPro" id="IPR029066">
    <property type="entry name" value="PLP-binding_barrel"/>
</dbReference>
<accession>A0A1H3KHR2</accession>
<dbReference type="PANTHER" id="PTHR30511">
    <property type="entry name" value="ALANINE RACEMASE"/>
    <property type="match status" value="1"/>
</dbReference>
<dbReference type="Gene3D" id="3.20.20.10">
    <property type="entry name" value="Alanine racemase"/>
    <property type="match status" value="1"/>
</dbReference>
<evidence type="ECO:0000256" key="6">
    <source>
        <dbReference type="ARBA" id="ARBA00023235"/>
    </source>
</evidence>
<dbReference type="InterPro" id="IPR009006">
    <property type="entry name" value="Ala_racemase/Decarboxylase_C"/>
</dbReference>
<organism evidence="11 12">
    <name type="scientific">Lentibacter algarum</name>
    <dbReference type="NCBI Taxonomy" id="576131"/>
    <lineage>
        <taxon>Bacteria</taxon>
        <taxon>Pseudomonadati</taxon>
        <taxon>Pseudomonadota</taxon>
        <taxon>Alphaproteobacteria</taxon>
        <taxon>Rhodobacterales</taxon>
        <taxon>Roseobacteraceae</taxon>
        <taxon>Lentibacter</taxon>
    </lineage>
</organism>
<gene>
    <name evidence="11" type="ORF">SAMN05444486_102549</name>
</gene>
<reference evidence="11 12" key="1">
    <citation type="submission" date="2016-10" db="EMBL/GenBank/DDBJ databases">
        <authorList>
            <person name="de Groot N.N."/>
        </authorList>
    </citation>
    <scope>NUCLEOTIDE SEQUENCE [LARGE SCALE GENOMIC DNA]</scope>
    <source>
        <strain evidence="11 12">DSM 24677</strain>
    </source>
</reference>
<feature type="active site" description="Proton acceptor; specific for L-alanine" evidence="7">
    <location>
        <position position="242"/>
    </location>
</feature>
<dbReference type="GO" id="GO:0008784">
    <property type="term" value="F:alanine racemase activity"/>
    <property type="evidence" value="ECO:0007669"/>
    <property type="project" value="UniProtKB-UniRule"/>
</dbReference>
<evidence type="ECO:0000256" key="7">
    <source>
        <dbReference type="HAMAP-Rule" id="MF_01201"/>
    </source>
</evidence>
<feature type="active site" description="Proton acceptor; specific for D-alanine" evidence="7">
    <location>
        <position position="33"/>
    </location>
</feature>
<comment type="cofactor">
    <cofactor evidence="2 7 8">
        <name>pyridoxal 5'-phosphate</name>
        <dbReference type="ChEBI" id="CHEBI:597326"/>
    </cofactor>
</comment>
<dbReference type="InterPro" id="IPR011079">
    <property type="entry name" value="Ala_racemase_C"/>
</dbReference>
<keyword evidence="5 7" id="KW-0663">Pyridoxal phosphate</keyword>
<keyword evidence="6 7" id="KW-0413">Isomerase</keyword>
<evidence type="ECO:0000313" key="11">
    <source>
        <dbReference type="EMBL" id="SDY51589.1"/>
    </source>
</evidence>
<dbReference type="InterPro" id="IPR001608">
    <property type="entry name" value="Ala_racemase_N"/>
</dbReference>
<feature type="binding site" evidence="7 9">
    <location>
        <position position="128"/>
    </location>
    <ligand>
        <name>substrate</name>
    </ligand>
</feature>
<dbReference type="EMBL" id="FNPR01000002">
    <property type="protein sequence ID" value="SDY51589.1"/>
    <property type="molecule type" value="Genomic_DNA"/>
</dbReference>
<evidence type="ECO:0000256" key="5">
    <source>
        <dbReference type="ARBA" id="ARBA00022898"/>
    </source>
</evidence>
<dbReference type="UniPathway" id="UPA00042">
    <property type="reaction ID" value="UER00497"/>
</dbReference>
<dbReference type="PRINTS" id="PR00992">
    <property type="entry name" value="ALARACEMASE"/>
</dbReference>
<evidence type="ECO:0000313" key="12">
    <source>
        <dbReference type="Proteomes" id="UP000199026"/>
    </source>
</evidence>
<proteinExistence type="inferred from homology"/>
<dbReference type="PANTHER" id="PTHR30511:SF0">
    <property type="entry name" value="ALANINE RACEMASE, CATABOLIC-RELATED"/>
    <property type="match status" value="1"/>
</dbReference>
<dbReference type="SUPFAM" id="SSF51419">
    <property type="entry name" value="PLP-binding barrel"/>
    <property type="match status" value="1"/>
</dbReference>
<evidence type="ECO:0000256" key="4">
    <source>
        <dbReference type="ARBA" id="ARBA00013089"/>
    </source>
</evidence>
<evidence type="ECO:0000256" key="8">
    <source>
        <dbReference type="PIRSR" id="PIRSR600821-50"/>
    </source>
</evidence>
<dbReference type="Proteomes" id="UP000199026">
    <property type="component" value="Unassembled WGS sequence"/>
</dbReference>
<evidence type="ECO:0000256" key="2">
    <source>
        <dbReference type="ARBA" id="ARBA00001933"/>
    </source>
</evidence>
<comment type="similarity">
    <text evidence="3 7">Belongs to the alanine racemase family.</text>
</comment>
<dbReference type="Gene3D" id="2.40.37.10">
    <property type="entry name" value="Lyase, Ornithine Decarboxylase, Chain A, domain 1"/>
    <property type="match status" value="1"/>
</dbReference>
<dbReference type="SUPFAM" id="SSF50621">
    <property type="entry name" value="Alanine racemase C-terminal domain-like"/>
    <property type="match status" value="1"/>
</dbReference>
<dbReference type="EC" id="5.1.1.1" evidence="4 7"/>
<dbReference type="OrthoDB" id="9813814at2"/>
<dbReference type="Pfam" id="PF01168">
    <property type="entry name" value="Ala_racemase_N"/>
    <property type="match status" value="1"/>
</dbReference>
<dbReference type="RefSeq" id="WP_089890515.1">
    <property type="nucleotide sequence ID" value="NZ_CANMFH010000016.1"/>
</dbReference>
<feature type="domain" description="Alanine racemase C-terminal" evidence="10">
    <location>
        <begin position="221"/>
        <end position="343"/>
    </location>
</feature>
<comment type="catalytic activity">
    <reaction evidence="1 7">
        <text>L-alanine = D-alanine</text>
        <dbReference type="Rhea" id="RHEA:20249"/>
        <dbReference type="ChEBI" id="CHEBI:57416"/>
        <dbReference type="ChEBI" id="CHEBI:57972"/>
        <dbReference type="EC" id="5.1.1.1"/>
    </reaction>
</comment>
<evidence type="ECO:0000256" key="1">
    <source>
        <dbReference type="ARBA" id="ARBA00000316"/>
    </source>
</evidence>
<name>A0A1H3KHR2_9RHOB</name>
<dbReference type="InterPro" id="IPR000821">
    <property type="entry name" value="Ala_racemase"/>
</dbReference>
<dbReference type="GO" id="GO:0030170">
    <property type="term" value="F:pyridoxal phosphate binding"/>
    <property type="evidence" value="ECO:0007669"/>
    <property type="project" value="UniProtKB-UniRule"/>
</dbReference>
<dbReference type="GO" id="GO:0005829">
    <property type="term" value="C:cytosol"/>
    <property type="evidence" value="ECO:0007669"/>
    <property type="project" value="TreeGrafter"/>
</dbReference>
<comment type="pathway">
    <text evidence="7">Amino-acid biosynthesis; D-alanine biosynthesis; D-alanine from L-alanine: step 1/1.</text>
</comment>
<dbReference type="AlphaFoldDB" id="A0A1H3KHR2"/>
<protein>
    <recommendedName>
        <fullName evidence="4 7">Alanine racemase</fullName>
        <ecNumber evidence="4 7">5.1.1.1</ecNumber>
    </recommendedName>
</protein>
<dbReference type="GO" id="GO:0030632">
    <property type="term" value="P:D-alanine biosynthetic process"/>
    <property type="evidence" value="ECO:0007669"/>
    <property type="project" value="UniProtKB-UniRule"/>
</dbReference>
<dbReference type="Pfam" id="PF00842">
    <property type="entry name" value="Ala_racemase_C"/>
    <property type="match status" value="1"/>
</dbReference>
<evidence type="ECO:0000259" key="10">
    <source>
        <dbReference type="SMART" id="SM01005"/>
    </source>
</evidence>
<dbReference type="CDD" id="cd00430">
    <property type="entry name" value="PLPDE_III_AR"/>
    <property type="match status" value="1"/>
</dbReference>
<dbReference type="HAMAP" id="MF_01201">
    <property type="entry name" value="Ala_racemase"/>
    <property type="match status" value="1"/>
</dbReference>